<dbReference type="GO" id="GO:0043626">
    <property type="term" value="C:PCNA complex"/>
    <property type="evidence" value="ECO:0000318"/>
    <property type="project" value="GO_Central"/>
</dbReference>
<gene>
    <name evidence="5" type="ORF">GL50803_006564</name>
</gene>
<evidence type="ECO:0000313" key="6">
    <source>
        <dbReference type="Proteomes" id="UP000001548"/>
    </source>
</evidence>
<dbReference type="GO" id="GO:0019985">
    <property type="term" value="P:translesion synthesis"/>
    <property type="evidence" value="ECO:0000318"/>
    <property type="project" value="GO_Central"/>
</dbReference>
<dbReference type="RefSeq" id="XP_001706679.1">
    <property type="nucleotide sequence ID" value="XM_001706627.1"/>
</dbReference>
<dbReference type="Pfam" id="PF02747">
    <property type="entry name" value="PCNA_C"/>
    <property type="match status" value="1"/>
</dbReference>
<keyword evidence="2 4" id="KW-0238">DNA-binding</keyword>
<dbReference type="HAMAP" id="MF_00317">
    <property type="entry name" value="DNApol_clamp_arch"/>
    <property type="match status" value="1"/>
</dbReference>
<protein>
    <recommendedName>
        <fullName evidence="3">DNA sliding clamp PCNA</fullName>
    </recommendedName>
</protein>
<accession>A8BIU1</accession>
<proteinExistence type="inferred from homology"/>
<dbReference type="SMR" id="A8BIU1"/>
<dbReference type="Gene3D" id="3.70.10.10">
    <property type="match status" value="1"/>
</dbReference>
<dbReference type="GO" id="GO:0030337">
    <property type="term" value="F:DNA polymerase processivity factor activity"/>
    <property type="evidence" value="ECO:0000318"/>
    <property type="project" value="GO_Central"/>
</dbReference>
<dbReference type="HOGENOM" id="CLU_043978_0_0_1"/>
<dbReference type="FunFam" id="3.70.10.10:FF:000044">
    <property type="entry name" value="Proliferating cell nuclear antigen"/>
    <property type="match status" value="1"/>
</dbReference>
<dbReference type="Proteomes" id="UP000001548">
    <property type="component" value="Unassembled WGS sequence"/>
</dbReference>
<comment type="caution">
    <text evidence="5">The sequence shown here is derived from an EMBL/GenBank/DDBJ whole genome shotgun (WGS) entry which is preliminary data.</text>
</comment>
<dbReference type="VEuPathDB" id="GiardiaDB:GL50803_6564"/>
<dbReference type="Pfam" id="PF00705">
    <property type="entry name" value="PCNA_N"/>
    <property type="match status" value="1"/>
</dbReference>
<reference evidence="5 6" key="1">
    <citation type="journal article" date="2007" name="Science">
        <title>Genomic minimalism in the early diverging intestinal parasite Giardia lamblia.</title>
        <authorList>
            <person name="Morrison H.G."/>
            <person name="McArthur A.G."/>
            <person name="Gillin F.D."/>
            <person name="Aley S.B."/>
            <person name="Adam R.D."/>
            <person name="Olsen G.J."/>
            <person name="Best A.A."/>
            <person name="Cande W.Z."/>
            <person name="Chen F."/>
            <person name="Cipriano M.J."/>
            <person name="Davids B.J."/>
            <person name="Dawson S.C."/>
            <person name="Elmendorf H.G."/>
            <person name="Hehl A.B."/>
            <person name="Holder M.E."/>
            <person name="Huse S.M."/>
            <person name="Kim U.U."/>
            <person name="Lasek-Nesselquist E."/>
            <person name="Manning G."/>
            <person name="Nigam A."/>
            <person name="Nixon J.E."/>
            <person name="Palm D."/>
            <person name="Passamaneck N.E."/>
            <person name="Prabhu A."/>
            <person name="Reich C.I."/>
            <person name="Reiner D.S."/>
            <person name="Samuelson J."/>
            <person name="Svard S.G."/>
            <person name="Sogin M.L."/>
        </authorList>
    </citation>
    <scope>NUCLEOTIDE SEQUENCE [LARGE SCALE GENOMIC DNA]</scope>
    <source>
        <strain evidence="5 6">WB C6</strain>
    </source>
</reference>
<keyword evidence="6" id="KW-1185">Reference proteome</keyword>
<organism evidence="5 6">
    <name type="scientific">Giardia intestinalis (strain ATCC 50803 / WB clone C6)</name>
    <name type="common">Giardia lamblia</name>
    <dbReference type="NCBI Taxonomy" id="184922"/>
    <lineage>
        <taxon>Eukaryota</taxon>
        <taxon>Metamonada</taxon>
        <taxon>Diplomonadida</taxon>
        <taxon>Hexamitidae</taxon>
        <taxon>Giardiinae</taxon>
        <taxon>Giardia</taxon>
    </lineage>
</organism>
<comment type="subcellular location">
    <subcellularLocation>
        <location evidence="3">Nucleus</location>
    </subcellularLocation>
</comment>
<evidence type="ECO:0000256" key="2">
    <source>
        <dbReference type="ARBA" id="ARBA00023125"/>
    </source>
</evidence>
<dbReference type="PANTHER" id="PTHR11352:SF0">
    <property type="entry name" value="PROLIFERATING CELL NUCLEAR ANTIGEN"/>
    <property type="match status" value="1"/>
</dbReference>
<dbReference type="OMA" id="EMKLINM"/>
<dbReference type="InterPro" id="IPR022648">
    <property type="entry name" value="Pr_cel_nuc_antig_N"/>
</dbReference>
<dbReference type="EMBL" id="AACB03000001">
    <property type="protein sequence ID" value="KAE8304921.1"/>
    <property type="molecule type" value="Genomic_DNA"/>
</dbReference>
<dbReference type="GO" id="GO:0006275">
    <property type="term" value="P:regulation of DNA replication"/>
    <property type="evidence" value="ECO:0007669"/>
    <property type="project" value="InterPro"/>
</dbReference>
<evidence type="ECO:0000256" key="3">
    <source>
        <dbReference type="RuleBase" id="RU000641"/>
    </source>
</evidence>
<dbReference type="CDD" id="cd00577">
    <property type="entry name" value="PCNA"/>
    <property type="match status" value="1"/>
</dbReference>
<dbReference type="InterPro" id="IPR046938">
    <property type="entry name" value="DNA_clamp_sf"/>
</dbReference>
<keyword evidence="4" id="KW-0235">DNA replication</keyword>
<dbReference type="GO" id="GO:0003677">
    <property type="term" value="F:DNA binding"/>
    <property type="evidence" value="ECO:0007669"/>
    <property type="project" value="UniProtKB-KW"/>
</dbReference>
<evidence type="ECO:0000256" key="4">
    <source>
        <dbReference type="RuleBase" id="RU003671"/>
    </source>
</evidence>
<dbReference type="GeneID" id="5699568"/>
<dbReference type="InterPro" id="IPR022649">
    <property type="entry name" value="Pr_cel_nuc_antig_C"/>
</dbReference>
<dbReference type="STRING" id="184922.A8BIU1"/>
<dbReference type="GO" id="GO:0006272">
    <property type="term" value="P:leading strand elongation"/>
    <property type="evidence" value="ECO:0000318"/>
    <property type="project" value="GO_Central"/>
</dbReference>
<dbReference type="FunCoup" id="A8BIU1">
    <property type="interactions" value="313"/>
</dbReference>
<keyword evidence="3" id="KW-0539">Nucleus</keyword>
<dbReference type="InterPro" id="IPR000730">
    <property type="entry name" value="Pr_cel_nuc_antig"/>
</dbReference>
<dbReference type="PRINTS" id="PR00339">
    <property type="entry name" value="PCNACYCLIN"/>
</dbReference>
<comment type="similarity">
    <text evidence="1 4">Belongs to the PCNA family.</text>
</comment>
<name>A8BIU1_GIAIC</name>
<dbReference type="AlphaFoldDB" id="A8BIU1"/>
<sequence>MASNALNFELTFRDAGTLKKIFETLVPLVKDTPVSITDHGLSIETIDNGRIALISLHLPTQFFKNFRCERACSLGVRTASFLKVIKFCSNDDLVTLSQRSNSSDQLDILVESRKYSQTMNFSLRLFRSDADQIDVIRPEFDSTVSIDSGRFAGMVRDLMGIGKTCRIFTKSADTTVSFEVMGEDTKCVITLGMSGYVRTKEEDAADDPDDGDGEGYGEVEIRVKNEVNKKYPLTYISNFAKAAPLSDKVLLELSDNSPMRLCFRIRNEGGGSLAFLLAYKVDDEDEEDGDEEGLDGDDI</sequence>
<evidence type="ECO:0000256" key="1">
    <source>
        <dbReference type="ARBA" id="ARBA00010462"/>
    </source>
</evidence>
<dbReference type="GO" id="GO:0006298">
    <property type="term" value="P:mismatch repair"/>
    <property type="evidence" value="ECO:0000318"/>
    <property type="project" value="GO_Central"/>
</dbReference>
<comment type="function">
    <text evidence="3">This protein is an auxiliary protein of DNA polymerase delta and is involved in the control of eukaryotic DNA replication by increasing the polymerase's processivity during elongation of the leading strand.</text>
</comment>
<evidence type="ECO:0000313" key="5">
    <source>
        <dbReference type="EMBL" id="KAE8304921.1"/>
    </source>
</evidence>
<dbReference type="PANTHER" id="PTHR11352">
    <property type="entry name" value="PROLIFERATING CELL NUCLEAR ANTIGEN"/>
    <property type="match status" value="1"/>
</dbReference>
<dbReference type="NCBIfam" id="TIGR00590">
    <property type="entry name" value="pcna"/>
    <property type="match status" value="1"/>
</dbReference>
<dbReference type="SUPFAM" id="SSF55979">
    <property type="entry name" value="DNA clamp"/>
    <property type="match status" value="2"/>
</dbReference>
<dbReference type="KEGG" id="gla:GL50803_006564"/>